<feature type="signal peptide" evidence="1">
    <location>
        <begin position="1"/>
        <end position="21"/>
    </location>
</feature>
<evidence type="ECO:0000256" key="1">
    <source>
        <dbReference type="SAM" id="SignalP"/>
    </source>
</evidence>
<accession>A0A9D3LW97</accession>
<comment type="caution">
    <text evidence="2">The sequence shown here is derived from an EMBL/GenBank/DDBJ whole genome shotgun (WGS) entry which is preliminary data.</text>
</comment>
<keyword evidence="1" id="KW-0732">Signal</keyword>
<organism evidence="2 3">
    <name type="scientific">Anguilla anguilla</name>
    <name type="common">European freshwater eel</name>
    <name type="synonym">Muraena anguilla</name>
    <dbReference type="NCBI Taxonomy" id="7936"/>
    <lineage>
        <taxon>Eukaryota</taxon>
        <taxon>Metazoa</taxon>
        <taxon>Chordata</taxon>
        <taxon>Craniata</taxon>
        <taxon>Vertebrata</taxon>
        <taxon>Euteleostomi</taxon>
        <taxon>Actinopterygii</taxon>
        <taxon>Neopterygii</taxon>
        <taxon>Teleostei</taxon>
        <taxon>Anguilliformes</taxon>
        <taxon>Anguillidae</taxon>
        <taxon>Anguilla</taxon>
    </lineage>
</organism>
<gene>
    <name evidence="2" type="ORF">ANANG_G00249790</name>
</gene>
<feature type="chain" id="PRO_5038735541" evidence="1">
    <location>
        <begin position="22"/>
        <end position="102"/>
    </location>
</feature>
<keyword evidence="3" id="KW-1185">Reference proteome</keyword>
<evidence type="ECO:0000313" key="2">
    <source>
        <dbReference type="EMBL" id="KAG5835983.1"/>
    </source>
</evidence>
<protein>
    <submittedName>
        <fullName evidence="2">Uncharacterized protein</fullName>
    </submittedName>
</protein>
<evidence type="ECO:0000313" key="3">
    <source>
        <dbReference type="Proteomes" id="UP001044222"/>
    </source>
</evidence>
<dbReference type="Proteomes" id="UP001044222">
    <property type="component" value="Chromosome 14"/>
</dbReference>
<dbReference type="AlphaFoldDB" id="A0A9D3LW97"/>
<sequence>MLQVFSRMLLVFVLFWYSALQLVPVQFNLLSTDLEQQDPGVGSSASHRSRCGKQWYSKCMPKHCRSIYINSTCSMQTCLLLLLLLFSACCQCNVSFQSYICL</sequence>
<reference evidence="2" key="1">
    <citation type="submission" date="2021-01" db="EMBL/GenBank/DDBJ databases">
        <title>A chromosome-scale assembly of European eel, Anguilla anguilla.</title>
        <authorList>
            <person name="Henkel C."/>
            <person name="Jong-Raadsen S.A."/>
            <person name="Dufour S."/>
            <person name="Weltzien F.-A."/>
            <person name="Palstra A.P."/>
            <person name="Pelster B."/>
            <person name="Spaink H.P."/>
            <person name="Van Den Thillart G.E."/>
            <person name="Jansen H."/>
            <person name="Zahm M."/>
            <person name="Klopp C."/>
            <person name="Cedric C."/>
            <person name="Louis A."/>
            <person name="Berthelot C."/>
            <person name="Parey E."/>
            <person name="Roest Crollius H."/>
            <person name="Montfort J."/>
            <person name="Robinson-Rechavi M."/>
            <person name="Bucao C."/>
            <person name="Bouchez O."/>
            <person name="Gislard M."/>
            <person name="Lluch J."/>
            <person name="Milhes M."/>
            <person name="Lampietro C."/>
            <person name="Lopez Roques C."/>
            <person name="Donnadieu C."/>
            <person name="Braasch I."/>
            <person name="Desvignes T."/>
            <person name="Postlethwait J."/>
            <person name="Bobe J."/>
            <person name="Guiguen Y."/>
            <person name="Dirks R."/>
        </authorList>
    </citation>
    <scope>NUCLEOTIDE SEQUENCE</scope>
    <source>
        <strain evidence="2">Tag_6206</strain>
        <tissue evidence="2">Liver</tissue>
    </source>
</reference>
<dbReference type="EMBL" id="JAFIRN010000014">
    <property type="protein sequence ID" value="KAG5835983.1"/>
    <property type="molecule type" value="Genomic_DNA"/>
</dbReference>
<proteinExistence type="predicted"/>
<name>A0A9D3LW97_ANGAN</name>